<evidence type="ECO:0000256" key="2">
    <source>
        <dbReference type="ARBA" id="ARBA00022473"/>
    </source>
</evidence>
<name>A0A3L6ERN2_MAIZE</name>
<keyword evidence="8" id="KW-0010">Activator</keyword>
<accession>A0A3L6ERN2</accession>
<dbReference type="InterPro" id="IPR017930">
    <property type="entry name" value="Myb_dom"/>
</dbReference>
<gene>
    <name evidence="16" type="primary">GAM1_2</name>
    <name evidence="16" type="ORF">Zm00014a_042723</name>
</gene>
<dbReference type="Gene3D" id="1.10.10.60">
    <property type="entry name" value="Homeodomain-like"/>
    <property type="match status" value="2"/>
</dbReference>
<keyword evidence="2" id="KW-0217">Developmental protein</keyword>
<dbReference type="EMBL" id="NCVQ01000006">
    <property type="protein sequence ID" value="PWZ23490.1"/>
    <property type="molecule type" value="Genomic_DNA"/>
</dbReference>
<evidence type="ECO:0000259" key="14">
    <source>
        <dbReference type="PROSITE" id="PS50090"/>
    </source>
</evidence>
<comment type="subcellular location">
    <subcellularLocation>
        <location evidence="1">Nucleus</location>
    </subcellularLocation>
</comment>
<keyword evidence="9" id="KW-0804">Transcription</keyword>
<dbReference type="GO" id="GO:0030154">
    <property type="term" value="P:cell differentiation"/>
    <property type="evidence" value="ECO:0007669"/>
    <property type="project" value="UniProtKB-KW"/>
</dbReference>
<dbReference type="SMART" id="SM00717">
    <property type="entry name" value="SANT"/>
    <property type="match status" value="2"/>
</dbReference>
<keyword evidence="6" id="KW-0287">Flowering</keyword>
<feature type="compositionally biased region" description="Low complexity" evidence="13">
    <location>
        <begin position="407"/>
        <end position="417"/>
    </location>
</feature>
<dbReference type="ExpressionAtlas" id="A0A3L6ERN2">
    <property type="expression patterns" value="baseline and differential"/>
</dbReference>
<dbReference type="GO" id="GO:0005634">
    <property type="term" value="C:nucleus"/>
    <property type="evidence" value="ECO:0007669"/>
    <property type="project" value="UniProtKB-SubCell"/>
</dbReference>
<keyword evidence="3" id="KW-0677">Repeat</keyword>
<dbReference type="InterPro" id="IPR001005">
    <property type="entry name" value="SANT/Myb"/>
</dbReference>
<dbReference type="PANTHER" id="PTHR47995:SF1">
    <property type="entry name" value="OS03G0578900 PROTEIN"/>
    <property type="match status" value="1"/>
</dbReference>
<dbReference type="GO" id="GO:0000976">
    <property type="term" value="F:transcription cis-regulatory region binding"/>
    <property type="evidence" value="ECO:0007669"/>
    <property type="project" value="UniProtKB-ARBA"/>
</dbReference>
<keyword evidence="4" id="KW-0221">Differentiation</keyword>
<feature type="domain" description="HTH myb-type" evidence="15">
    <location>
        <begin position="40"/>
        <end position="89"/>
    </location>
</feature>
<dbReference type="CDD" id="cd00167">
    <property type="entry name" value="SANT"/>
    <property type="match status" value="2"/>
</dbReference>
<dbReference type="GO" id="GO:1901141">
    <property type="term" value="P:regulation of lignin biosynthetic process"/>
    <property type="evidence" value="ECO:0007669"/>
    <property type="project" value="UniProtKB-ARBA"/>
</dbReference>
<keyword evidence="5" id="KW-0805">Transcription regulation</keyword>
<feature type="region of interest" description="Disordered" evidence="13">
    <location>
        <begin position="396"/>
        <end position="428"/>
    </location>
</feature>
<feature type="domain" description="Myb-like" evidence="14">
    <location>
        <begin position="90"/>
        <end position="140"/>
    </location>
</feature>
<evidence type="ECO:0000256" key="12">
    <source>
        <dbReference type="ARBA" id="ARBA00078675"/>
    </source>
</evidence>
<evidence type="ECO:0000256" key="8">
    <source>
        <dbReference type="ARBA" id="ARBA00023159"/>
    </source>
</evidence>
<dbReference type="PROSITE" id="PS50090">
    <property type="entry name" value="MYB_LIKE"/>
    <property type="match status" value="2"/>
</dbReference>
<evidence type="ECO:0000256" key="11">
    <source>
        <dbReference type="ARBA" id="ARBA00071221"/>
    </source>
</evidence>
<dbReference type="GO" id="GO:0009908">
    <property type="term" value="P:flower development"/>
    <property type="evidence" value="ECO:0007669"/>
    <property type="project" value="UniProtKB-KW"/>
</dbReference>
<evidence type="ECO:0000256" key="1">
    <source>
        <dbReference type="ARBA" id="ARBA00004123"/>
    </source>
</evidence>
<evidence type="ECO:0000256" key="9">
    <source>
        <dbReference type="ARBA" id="ARBA00023163"/>
    </source>
</evidence>
<feature type="domain" description="HTH myb-type" evidence="15">
    <location>
        <begin position="90"/>
        <end position="144"/>
    </location>
</feature>
<dbReference type="InterPro" id="IPR009057">
    <property type="entry name" value="Homeodomain-like_sf"/>
</dbReference>
<dbReference type="FunFam" id="1.10.10.60:FF:000119">
    <property type="entry name" value="Transcription factor GAMYB"/>
    <property type="match status" value="1"/>
</dbReference>
<feature type="domain" description="Myb-like" evidence="14">
    <location>
        <begin position="40"/>
        <end position="89"/>
    </location>
</feature>
<dbReference type="PROSITE" id="PS51294">
    <property type="entry name" value="HTH_MYB"/>
    <property type="match status" value="2"/>
</dbReference>
<evidence type="ECO:0000256" key="6">
    <source>
        <dbReference type="ARBA" id="ARBA00023089"/>
    </source>
</evidence>
<keyword evidence="10" id="KW-0539">Nucleus</keyword>
<evidence type="ECO:0000256" key="3">
    <source>
        <dbReference type="ARBA" id="ARBA00022737"/>
    </source>
</evidence>
<reference evidence="16" key="1">
    <citation type="journal article" date="2018" name="Nat. Genet.">
        <title>Extensive intraspecific gene order and gene structural variations between Mo17 and other maize genomes.</title>
        <authorList>
            <person name="Sun S."/>
            <person name="Zhou Y."/>
            <person name="Chen J."/>
            <person name="Shi J."/>
            <person name="Zhao H."/>
            <person name="Zhao H."/>
            <person name="Song W."/>
            <person name="Zhang M."/>
            <person name="Cui Y."/>
            <person name="Dong X."/>
            <person name="Liu H."/>
            <person name="Ma X."/>
            <person name="Jiao Y."/>
            <person name="Wang B."/>
            <person name="Wei X."/>
            <person name="Stein J.C."/>
            <person name="Glaubitz J.C."/>
            <person name="Lu F."/>
            <person name="Yu G."/>
            <person name="Liang C."/>
            <person name="Fengler K."/>
            <person name="Li B."/>
            <person name="Rafalski A."/>
            <person name="Schnable P.S."/>
            <person name="Ware D.H."/>
            <person name="Buckler E.S."/>
            <person name="Lai J."/>
        </authorList>
    </citation>
    <scope>NUCLEOTIDE SEQUENCE [LARGE SCALE GENOMIC DNA]</scope>
    <source>
        <tissue evidence="16">Seedling</tissue>
    </source>
</reference>
<feature type="region of interest" description="Disordered" evidence="13">
    <location>
        <begin position="1"/>
        <end position="43"/>
    </location>
</feature>
<dbReference type="Proteomes" id="UP000251960">
    <property type="component" value="Chromosome 5"/>
</dbReference>
<dbReference type="GO" id="GO:0003700">
    <property type="term" value="F:DNA-binding transcription factor activity"/>
    <property type="evidence" value="ECO:0007669"/>
    <property type="project" value="UniProtKB-ARBA"/>
</dbReference>
<evidence type="ECO:0000313" key="16">
    <source>
        <dbReference type="EMBL" id="PWZ23490.1"/>
    </source>
</evidence>
<dbReference type="AlphaFoldDB" id="A0A3L6ERN2"/>
<dbReference type="SUPFAM" id="SSF46689">
    <property type="entry name" value="Homeodomain-like"/>
    <property type="match status" value="1"/>
</dbReference>
<feature type="compositionally biased region" description="Basic and acidic residues" evidence="13">
    <location>
        <begin position="19"/>
        <end position="30"/>
    </location>
</feature>
<evidence type="ECO:0000256" key="7">
    <source>
        <dbReference type="ARBA" id="ARBA00023125"/>
    </source>
</evidence>
<sequence>MEKSPGAAPTSSPEEEVAADGRGHVEDATGQKEQATPVVLKKGPWTAAEDAMLMDHVRHHGEGNWNAVQRVTGLLRCGKSCRLRWTNHLRPNLKKGSFSPDEELLIAQLHAQLGNKWARMAAHLPGRTDNEIKNYWNTRTKRRQRAGLPVHPPPEVQLQLALARRCRYDDFSPLPSPQELSGVQALVGVGAAASAGYASSRPAPLDLARQLTQTTNQQTETVQFLSPPPFSAPSSPWARPFARNAQYFQLAHSSPVSPTTPDLSLGYGVRSAGVGAGADQSRLPPLSPSPCSRVVELPSNQYAQPTPPASAAATAHGGGGAALLDHQNAASLEKMLRELHDVIKVDPPALVPASGGGAALEWHGGGEFVSGLHALQQHRVDDMDTLFGLLHPPLRRAPETVPAAGAGSTHSGSTSQHSSDDQNPTDVVGLGLDLDLQVAGSTGSSDQEDWGLDAVCQWSSVSRIC</sequence>
<evidence type="ECO:0000256" key="4">
    <source>
        <dbReference type="ARBA" id="ARBA00022782"/>
    </source>
</evidence>
<proteinExistence type="predicted"/>
<comment type="caution">
    <text evidence="16">The sequence shown here is derived from an EMBL/GenBank/DDBJ whole genome shotgun (WGS) entry which is preliminary data.</text>
</comment>
<organism evidence="16">
    <name type="scientific">Zea mays</name>
    <name type="common">Maize</name>
    <dbReference type="NCBI Taxonomy" id="4577"/>
    <lineage>
        <taxon>Eukaryota</taxon>
        <taxon>Viridiplantae</taxon>
        <taxon>Streptophyta</taxon>
        <taxon>Embryophyta</taxon>
        <taxon>Tracheophyta</taxon>
        <taxon>Spermatophyta</taxon>
        <taxon>Magnoliopsida</taxon>
        <taxon>Liliopsida</taxon>
        <taxon>Poales</taxon>
        <taxon>Poaceae</taxon>
        <taxon>PACMAD clade</taxon>
        <taxon>Panicoideae</taxon>
        <taxon>Andropogonodae</taxon>
        <taxon>Andropogoneae</taxon>
        <taxon>Tripsacinae</taxon>
        <taxon>Zea</taxon>
    </lineage>
</organism>
<evidence type="ECO:0000256" key="5">
    <source>
        <dbReference type="ARBA" id="ARBA00023015"/>
    </source>
</evidence>
<evidence type="ECO:0000256" key="10">
    <source>
        <dbReference type="ARBA" id="ARBA00023242"/>
    </source>
</evidence>
<evidence type="ECO:0000256" key="13">
    <source>
        <dbReference type="SAM" id="MobiDB-lite"/>
    </source>
</evidence>
<keyword evidence="7" id="KW-0238">DNA-binding</keyword>
<dbReference type="Pfam" id="PF00249">
    <property type="entry name" value="Myb_DNA-binding"/>
    <property type="match status" value="2"/>
</dbReference>
<dbReference type="FunFam" id="1.10.10.60:FF:000001">
    <property type="entry name" value="MYB-related transcription factor"/>
    <property type="match status" value="1"/>
</dbReference>
<dbReference type="PANTHER" id="PTHR47995">
    <property type="entry name" value="TRANSCRIPTION FACTOR MYB33-RELATED"/>
    <property type="match status" value="1"/>
</dbReference>
<protein>
    <recommendedName>
        <fullName evidence="11">Transcription factor GAMYB</fullName>
    </recommendedName>
    <alternativeName>
        <fullName evidence="12">OsGAMyb</fullName>
    </alternativeName>
</protein>
<evidence type="ECO:0000259" key="15">
    <source>
        <dbReference type="PROSITE" id="PS51294"/>
    </source>
</evidence>
<dbReference type="GO" id="GO:0009555">
    <property type="term" value="P:pollen development"/>
    <property type="evidence" value="ECO:0007669"/>
    <property type="project" value="UniProtKB-ARBA"/>
</dbReference>